<name>A0A8D8G9U6_CULPI</name>
<sequence length="105" mass="12433">MCVGVLFFKRSCYQFALEKGNIYTEKKWGCELQLLSAHLLYQFSEIKRVKYFSHSLFVLNNRKLTFAARYFQLFLIYVIPLLFCCLTLVNNVHIACFFFSLGFCI</sequence>
<dbReference type="AlphaFoldDB" id="A0A8D8G9U6"/>
<keyword evidence="1" id="KW-0472">Membrane</keyword>
<protein>
    <submittedName>
        <fullName evidence="2">(northern house mosquito) hypothetical protein</fullName>
    </submittedName>
</protein>
<accession>A0A8D8G9U6</accession>
<proteinExistence type="predicted"/>
<organism evidence="2">
    <name type="scientific">Culex pipiens</name>
    <name type="common">House mosquito</name>
    <dbReference type="NCBI Taxonomy" id="7175"/>
    <lineage>
        <taxon>Eukaryota</taxon>
        <taxon>Metazoa</taxon>
        <taxon>Ecdysozoa</taxon>
        <taxon>Arthropoda</taxon>
        <taxon>Hexapoda</taxon>
        <taxon>Insecta</taxon>
        <taxon>Pterygota</taxon>
        <taxon>Neoptera</taxon>
        <taxon>Endopterygota</taxon>
        <taxon>Diptera</taxon>
        <taxon>Nematocera</taxon>
        <taxon>Culicoidea</taxon>
        <taxon>Culicidae</taxon>
        <taxon>Culicinae</taxon>
        <taxon>Culicini</taxon>
        <taxon>Culex</taxon>
        <taxon>Culex</taxon>
    </lineage>
</organism>
<feature type="transmembrane region" description="Helical" evidence="1">
    <location>
        <begin position="70"/>
        <end position="89"/>
    </location>
</feature>
<keyword evidence="1" id="KW-1133">Transmembrane helix</keyword>
<dbReference type="EMBL" id="HBUE01138788">
    <property type="protein sequence ID" value="CAG6499800.1"/>
    <property type="molecule type" value="Transcribed_RNA"/>
</dbReference>
<evidence type="ECO:0000256" key="1">
    <source>
        <dbReference type="SAM" id="Phobius"/>
    </source>
</evidence>
<keyword evidence="1" id="KW-0812">Transmembrane</keyword>
<reference evidence="2" key="1">
    <citation type="submission" date="2021-05" db="EMBL/GenBank/DDBJ databases">
        <authorList>
            <person name="Alioto T."/>
            <person name="Alioto T."/>
            <person name="Gomez Garrido J."/>
        </authorList>
    </citation>
    <scope>NUCLEOTIDE SEQUENCE</scope>
</reference>
<evidence type="ECO:0000313" key="2">
    <source>
        <dbReference type="EMBL" id="CAG6499800.1"/>
    </source>
</evidence>